<dbReference type="RefSeq" id="WP_015280179.1">
    <property type="nucleotide sequence ID" value="NC_019940.1"/>
</dbReference>
<dbReference type="SUPFAM" id="SSF141371">
    <property type="entry name" value="PilZ domain-like"/>
    <property type="match status" value="1"/>
</dbReference>
<keyword evidence="3" id="KW-1185">Reference proteome</keyword>
<evidence type="ECO:0000313" key="3">
    <source>
        <dbReference type="Proteomes" id="UP000010816"/>
    </source>
</evidence>
<dbReference type="KEGG" id="tmb:Thimo_1238"/>
<protein>
    <submittedName>
        <fullName evidence="2">PilZ domain-containing protein</fullName>
    </submittedName>
</protein>
<accession>L0GXE1</accession>
<dbReference type="OrthoDB" id="5765355at2"/>
<evidence type="ECO:0000259" key="1">
    <source>
        <dbReference type="Pfam" id="PF07238"/>
    </source>
</evidence>
<dbReference type="Pfam" id="PF07238">
    <property type="entry name" value="PilZ"/>
    <property type="match status" value="1"/>
</dbReference>
<dbReference type="GO" id="GO:0035438">
    <property type="term" value="F:cyclic-di-GMP binding"/>
    <property type="evidence" value="ECO:0007669"/>
    <property type="project" value="InterPro"/>
</dbReference>
<feature type="domain" description="PilZ" evidence="1">
    <location>
        <begin position="14"/>
        <end position="114"/>
    </location>
</feature>
<dbReference type="Gene3D" id="2.40.10.220">
    <property type="entry name" value="predicted glycosyltransferase like domains"/>
    <property type="match status" value="1"/>
</dbReference>
<name>L0GXE1_9GAMM</name>
<dbReference type="HOGENOM" id="CLU_1194440_0_0_6"/>
<gene>
    <name evidence="2" type="ORF">Thimo_1238</name>
</gene>
<dbReference type="EMBL" id="CP003051">
    <property type="protein sequence ID" value="AGA90035.1"/>
    <property type="molecule type" value="Genomic_DNA"/>
</dbReference>
<proteinExistence type="predicted"/>
<reference evidence="2 3" key="1">
    <citation type="submission" date="2011-09" db="EMBL/GenBank/DDBJ databases">
        <title>Complete sequence of chromosome of Thioflavicoccus mobilis 8321.</title>
        <authorList>
            <consortium name="US DOE Joint Genome Institute"/>
            <person name="Lucas S."/>
            <person name="Han J."/>
            <person name="Lapidus A."/>
            <person name="Cheng J.-F."/>
            <person name="Goodwin L."/>
            <person name="Pitluck S."/>
            <person name="Peters L."/>
            <person name="Ovchinnikova G."/>
            <person name="Lu M."/>
            <person name="Detter J.C."/>
            <person name="Han C."/>
            <person name="Tapia R."/>
            <person name="Land M."/>
            <person name="Hauser L."/>
            <person name="Kyrpides N."/>
            <person name="Ivanova N."/>
            <person name="Pagani I."/>
            <person name="Vogl K."/>
            <person name="Liu Z."/>
            <person name="Imhoff J."/>
            <person name="Thiel V."/>
            <person name="Frigaard N.-U."/>
            <person name="Bryant D."/>
            <person name="Woyke T."/>
        </authorList>
    </citation>
    <scope>NUCLEOTIDE SEQUENCE [LARGE SCALE GENOMIC DNA]</scope>
    <source>
        <strain evidence="2 3">8321</strain>
    </source>
</reference>
<organism evidence="2 3">
    <name type="scientific">Thioflavicoccus mobilis 8321</name>
    <dbReference type="NCBI Taxonomy" id="765912"/>
    <lineage>
        <taxon>Bacteria</taxon>
        <taxon>Pseudomonadati</taxon>
        <taxon>Pseudomonadota</taxon>
        <taxon>Gammaproteobacteria</taxon>
        <taxon>Chromatiales</taxon>
        <taxon>Chromatiaceae</taxon>
        <taxon>Thioflavicoccus</taxon>
    </lineage>
</organism>
<dbReference type="Proteomes" id="UP000010816">
    <property type="component" value="Chromosome"/>
</dbReference>
<evidence type="ECO:0000313" key="2">
    <source>
        <dbReference type="EMBL" id="AGA90035.1"/>
    </source>
</evidence>
<dbReference type="InterPro" id="IPR009875">
    <property type="entry name" value="PilZ_domain"/>
</dbReference>
<sequence>MESSKKRITKVLDKRYHPRLSVTIPISIEIDDAGTVITVENLDISWGGIRFAVPRDRMPSCKQVKVRFPWANGRHFSVDAEILRVEPLDERRDAIAARFFSVSTQDQRRLDKLLEMLHGTDKGSGQSTSLVPVLEVLISDEDEVRTKLAELAAGQLTVTVFETYETNQSIRLLLDGIPDQPPLRLRARIVEIATAPTGEDSAWAMFNLKLQFEHPLDELIAVSRSLTPRRRK</sequence>
<dbReference type="AlphaFoldDB" id="L0GXE1"/>
<dbReference type="eggNOG" id="ENOG502Z8WY">
    <property type="taxonomic scope" value="Bacteria"/>
</dbReference>